<comment type="caution">
    <text evidence="2">The sequence shown here is derived from an EMBL/GenBank/DDBJ whole genome shotgun (WGS) entry which is preliminary data.</text>
</comment>
<dbReference type="PANTHER" id="PTHR46757">
    <property type="entry name" value="SORTING NEXIN-RELATED"/>
    <property type="match status" value="1"/>
</dbReference>
<evidence type="ECO:0000313" key="2">
    <source>
        <dbReference type="EMBL" id="KAF3339755.1"/>
    </source>
</evidence>
<organism evidence="2 3">
    <name type="scientific">Carex littledalei</name>
    <dbReference type="NCBI Taxonomy" id="544730"/>
    <lineage>
        <taxon>Eukaryota</taxon>
        <taxon>Viridiplantae</taxon>
        <taxon>Streptophyta</taxon>
        <taxon>Embryophyta</taxon>
        <taxon>Tracheophyta</taxon>
        <taxon>Spermatophyta</taxon>
        <taxon>Magnoliopsida</taxon>
        <taxon>Liliopsida</taxon>
        <taxon>Poales</taxon>
        <taxon>Cyperaceae</taxon>
        <taxon>Cyperoideae</taxon>
        <taxon>Cariceae</taxon>
        <taxon>Carex</taxon>
        <taxon>Carex subgen. Euthyceras</taxon>
    </lineage>
</organism>
<dbReference type="GO" id="GO:0005768">
    <property type="term" value="C:endosome"/>
    <property type="evidence" value="ECO:0007669"/>
    <property type="project" value="UniProtKB-ARBA"/>
</dbReference>
<protein>
    <submittedName>
        <fullName evidence="2">Sorting nexin 2B-like protein</fullName>
    </submittedName>
</protein>
<dbReference type="GO" id="GO:0035091">
    <property type="term" value="F:phosphatidylinositol binding"/>
    <property type="evidence" value="ECO:0007669"/>
    <property type="project" value="InterPro"/>
</dbReference>
<dbReference type="OrthoDB" id="271164at2759"/>
<dbReference type="GO" id="GO:0016020">
    <property type="term" value="C:membrane"/>
    <property type="evidence" value="ECO:0007669"/>
    <property type="project" value="UniProtKB-ARBA"/>
</dbReference>
<evidence type="ECO:0000313" key="3">
    <source>
        <dbReference type="Proteomes" id="UP000623129"/>
    </source>
</evidence>
<dbReference type="Gene3D" id="3.30.1520.10">
    <property type="entry name" value="Phox-like domain"/>
    <property type="match status" value="1"/>
</dbReference>
<dbReference type="PANTHER" id="PTHR46757:SF2">
    <property type="entry name" value="OS05G0346100 PROTEIN"/>
    <property type="match status" value="1"/>
</dbReference>
<dbReference type="Pfam" id="PF00787">
    <property type="entry name" value="PX"/>
    <property type="match status" value="1"/>
</dbReference>
<evidence type="ECO:0000259" key="1">
    <source>
        <dbReference type="Pfam" id="PF00787"/>
    </source>
</evidence>
<gene>
    <name evidence="2" type="ORF">FCM35_KLT15526</name>
</gene>
<dbReference type="EMBL" id="SWLB01000003">
    <property type="protein sequence ID" value="KAF3339755.1"/>
    <property type="molecule type" value="Genomic_DNA"/>
</dbReference>
<dbReference type="SUPFAM" id="SSF64268">
    <property type="entry name" value="PX domain"/>
    <property type="match status" value="1"/>
</dbReference>
<feature type="domain" description="PX" evidence="1">
    <location>
        <begin position="18"/>
        <end position="84"/>
    </location>
</feature>
<reference evidence="2" key="1">
    <citation type="submission" date="2020-01" db="EMBL/GenBank/DDBJ databases">
        <title>Genome sequence of Kobresia littledalei, the first chromosome-level genome in the family Cyperaceae.</title>
        <authorList>
            <person name="Qu G."/>
        </authorList>
    </citation>
    <scope>NUCLEOTIDE SEQUENCE</scope>
    <source>
        <strain evidence="2">C.B.Clarke</strain>
        <tissue evidence="2">Leaf</tissue>
    </source>
</reference>
<dbReference type="InterPro" id="IPR036871">
    <property type="entry name" value="PX_dom_sf"/>
</dbReference>
<dbReference type="Proteomes" id="UP000623129">
    <property type="component" value="Unassembled WGS sequence"/>
</dbReference>
<proteinExistence type="predicted"/>
<keyword evidence="3" id="KW-1185">Reference proteome</keyword>
<accession>A0A833R059</accession>
<sequence>MKKRCSIHKFVCVVPPVISPPLPRSPRAQPVLPSEGRISHLFTYCIADSLLQQVVQRHDFVEQRRNSLNKYLHRLAAHPIVGCSEEHCAPSCGTLQQLHLIPKQTMRRIQRRGCRCQVIFKVVRDGLVGSVPVKGGTDFFGMLSNIKQTLVNRWGGGGSVTGSRMLEEDEFLLKQAKVLDLAQQLTTISQQVWINAHL</sequence>
<name>A0A833R059_9POAL</name>
<dbReference type="InterPro" id="IPR044279">
    <property type="entry name" value="SNX2A/B"/>
</dbReference>
<dbReference type="InterPro" id="IPR001683">
    <property type="entry name" value="PX_dom"/>
</dbReference>
<dbReference type="AlphaFoldDB" id="A0A833R059"/>